<feature type="compositionally biased region" description="Basic and acidic residues" evidence="1">
    <location>
        <begin position="23"/>
        <end position="34"/>
    </location>
</feature>
<feature type="region of interest" description="Disordered" evidence="1">
    <location>
        <begin position="1"/>
        <end position="34"/>
    </location>
</feature>
<evidence type="ECO:0000256" key="1">
    <source>
        <dbReference type="SAM" id="MobiDB-lite"/>
    </source>
</evidence>
<dbReference type="EMBL" id="CADCTX010000860">
    <property type="protein sequence ID" value="CAA9355458.1"/>
    <property type="molecule type" value="Genomic_DNA"/>
</dbReference>
<evidence type="ECO:0000313" key="2">
    <source>
        <dbReference type="EMBL" id="CAA9355458.1"/>
    </source>
</evidence>
<organism evidence="2">
    <name type="scientific">uncultured Gemmatimonadaceae bacterium</name>
    <dbReference type="NCBI Taxonomy" id="246130"/>
    <lineage>
        <taxon>Bacteria</taxon>
        <taxon>Pseudomonadati</taxon>
        <taxon>Gemmatimonadota</taxon>
        <taxon>Gemmatimonadia</taxon>
        <taxon>Gemmatimonadales</taxon>
        <taxon>Gemmatimonadaceae</taxon>
        <taxon>environmental samples</taxon>
    </lineage>
</organism>
<dbReference type="AlphaFoldDB" id="A0A6J4MCG6"/>
<feature type="region of interest" description="Disordered" evidence="1">
    <location>
        <begin position="263"/>
        <end position="333"/>
    </location>
</feature>
<reference evidence="2" key="1">
    <citation type="submission" date="2020-02" db="EMBL/GenBank/DDBJ databases">
        <authorList>
            <person name="Meier V. D."/>
        </authorList>
    </citation>
    <scope>NUCLEOTIDE SEQUENCE</scope>
    <source>
        <strain evidence="2">AVDCRST_MAG40</strain>
    </source>
</reference>
<proteinExistence type="predicted"/>
<protein>
    <submittedName>
        <fullName evidence="2">Uncharacterized protein</fullName>
    </submittedName>
</protein>
<name>A0A6J4MCG6_9BACT</name>
<gene>
    <name evidence="2" type="ORF">AVDCRST_MAG40-3133</name>
</gene>
<feature type="compositionally biased region" description="Basic and acidic residues" evidence="1">
    <location>
        <begin position="282"/>
        <end position="333"/>
    </location>
</feature>
<accession>A0A6J4MCG6</accession>
<sequence length="333" mass="35303">MGEHVELPRHRGHERVGAGGGVGDRRGPPLGHHEGVAHLAEGARPLARGGEHVGDGVHRLRARRARLGHPREHRVHHRDRALGRVARVGGEAADLVGHHGEAGAVLARAGRLHRGVEGEQLALARHLLHERDEGADLLRRRGHALDRRGAGGHLVREHGERGGARVEARAVHVGERAQAGVALHPLARAVGELAGDRDEAAGVAVHLLERLRHLGGLLAQNARRGGDLVGRGAHLLGAGGDLGRHRRRAGRGVGDGAREAAQLAEHRGHRPAQAAVRAAGGRRRELHREVAAGHRLRRGGERVEGAGEARAHEARDERDGDRGGDARARGGAV</sequence>
<feature type="non-terminal residue" evidence="2">
    <location>
        <position position="1"/>
    </location>
</feature>
<feature type="non-terminal residue" evidence="2">
    <location>
        <position position="333"/>
    </location>
</feature>